<protein>
    <submittedName>
        <fullName evidence="1">Uncharacterized protein</fullName>
    </submittedName>
</protein>
<evidence type="ECO:0000313" key="1">
    <source>
        <dbReference type="EMBL" id="SFM20421.1"/>
    </source>
</evidence>
<dbReference type="RefSeq" id="WP_090927631.1">
    <property type="nucleotide sequence ID" value="NZ_FOTY01000021.1"/>
</dbReference>
<dbReference type="OrthoDB" id="2876757at2"/>
<keyword evidence="2" id="KW-1185">Reference proteome</keyword>
<proteinExistence type="predicted"/>
<dbReference type="AlphaFoldDB" id="A0A1I4NY12"/>
<dbReference type="Proteomes" id="UP000199668">
    <property type="component" value="Unassembled WGS sequence"/>
</dbReference>
<reference evidence="1 2" key="1">
    <citation type="submission" date="2016-10" db="EMBL/GenBank/DDBJ databases">
        <authorList>
            <person name="de Groot N.N."/>
        </authorList>
    </citation>
    <scope>NUCLEOTIDE SEQUENCE [LARGE SCALE GENOMIC DNA]</scope>
    <source>
        <strain evidence="1 2">CGMCC 1.6134</strain>
    </source>
</reference>
<gene>
    <name evidence="1" type="ORF">SAMN04488054_12143</name>
</gene>
<sequence length="136" mass="16454">MYKVRRYKDVKYLQRILPNVLAEPIETLFLRIYKSQGEPYSLGSFWLPAEEALFILEAEDDVKNILDDPFDLEYVYKIQHNPGIFEASLQNQAKHERFLIVEATLDPEEKVCIQDLEDWTKRWKDKYRLYHKRKEQ</sequence>
<name>A0A1I4NY12_9BACI</name>
<dbReference type="EMBL" id="FOTY01000021">
    <property type="protein sequence ID" value="SFM20421.1"/>
    <property type="molecule type" value="Genomic_DNA"/>
</dbReference>
<accession>A0A1I4NY12</accession>
<organism evidence="1 2">
    <name type="scientific">Salibacterium qingdaonense</name>
    <dbReference type="NCBI Taxonomy" id="266892"/>
    <lineage>
        <taxon>Bacteria</taxon>
        <taxon>Bacillati</taxon>
        <taxon>Bacillota</taxon>
        <taxon>Bacilli</taxon>
        <taxon>Bacillales</taxon>
        <taxon>Bacillaceae</taxon>
    </lineage>
</organism>
<evidence type="ECO:0000313" key="2">
    <source>
        <dbReference type="Proteomes" id="UP000199668"/>
    </source>
</evidence>